<reference evidence="2" key="1">
    <citation type="submission" date="2023-10" db="EMBL/GenBank/DDBJ databases">
        <title>Genome assemblies of two species of porcelain crab, Petrolisthes cinctipes and Petrolisthes manimaculis (Anomura: Porcellanidae).</title>
        <authorList>
            <person name="Angst P."/>
        </authorList>
    </citation>
    <scope>NUCLEOTIDE SEQUENCE</scope>
    <source>
        <strain evidence="2">PB745_01</strain>
        <tissue evidence="2">Gill</tissue>
    </source>
</reference>
<evidence type="ECO:0000313" key="2">
    <source>
        <dbReference type="EMBL" id="KAK3878367.1"/>
    </source>
</evidence>
<organism evidence="2 3">
    <name type="scientific">Petrolisthes cinctipes</name>
    <name type="common">Flat porcelain crab</name>
    <dbReference type="NCBI Taxonomy" id="88211"/>
    <lineage>
        <taxon>Eukaryota</taxon>
        <taxon>Metazoa</taxon>
        <taxon>Ecdysozoa</taxon>
        <taxon>Arthropoda</taxon>
        <taxon>Crustacea</taxon>
        <taxon>Multicrustacea</taxon>
        <taxon>Malacostraca</taxon>
        <taxon>Eumalacostraca</taxon>
        <taxon>Eucarida</taxon>
        <taxon>Decapoda</taxon>
        <taxon>Pleocyemata</taxon>
        <taxon>Anomura</taxon>
        <taxon>Galatheoidea</taxon>
        <taxon>Porcellanidae</taxon>
        <taxon>Petrolisthes</taxon>
    </lineage>
</organism>
<dbReference type="PANTHER" id="PTHR33050:SF7">
    <property type="entry name" value="RIBONUCLEASE H"/>
    <property type="match status" value="1"/>
</dbReference>
<name>A0AAE1FPZ2_PETCI</name>
<evidence type="ECO:0000313" key="3">
    <source>
        <dbReference type="Proteomes" id="UP001286313"/>
    </source>
</evidence>
<comment type="caution">
    <text evidence="2">The sequence shown here is derived from an EMBL/GenBank/DDBJ whole genome shotgun (WGS) entry which is preliminary data.</text>
</comment>
<dbReference type="Proteomes" id="UP001286313">
    <property type="component" value="Unassembled WGS sequence"/>
</dbReference>
<dbReference type="Gene3D" id="3.30.70.270">
    <property type="match status" value="1"/>
</dbReference>
<dbReference type="InterPro" id="IPR052055">
    <property type="entry name" value="Hepadnavirus_pol/RT"/>
</dbReference>
<proteinExistence type="predicted"/>
<evidence type="ECO:0000256" key="1">
    <source>
        <dbReference type="SAM" id="MobiDB-lite"/>
    </source>
</evidence>
<dbReference type="InterPro" id="IPR043502">
    <property type="entry name" value="DNA/RNA_pol_sf"/>
</dbReference>
<evidence type="ECO:0008006" key="4">
    <source>
        <dbReference type="Google" id="ProtNLM"/>
    </source>
</evidence>
<dbReference type="GO" id="GO:0071897">
    <property type="term" value="P:DNA biosynthetic process"/>
    <property type="evidence" value="ECO:0007669"/>
    <property type="project" value="UniProtKB-ARBA"/>
</dbReference>
<protein>
    <recommendedName>
        <fullName evidence="4">Reverse transcriptase domain-containing protein</fullName>
    </recommendedName>
</protein>
<dbReference type="AlphaFoldDB" id="A0AAE1FPZ2"/>
<sequence>MVSEPSSEQSASPSPARSREGRHTCSGQRRVSSPHCVLRESSPASVSPAFSGFMDESVSVPELWNCLQQRVDATLVKSSIQQPSTMSSSRAAREQVTVAEIHDTPHSILSLVQVDSQPTFSQATHRLPTDTPTDTVHFSLPRNYFPFLISTGSDEEDWTRVPSHCTQEGVPVSLSAFSSTTSMWIPVEIIVLREVMGEDRVSYVFKWESSAQLPRFPFSQVTTEEVYIAVMELALLSQLPTPTLHHTLLHQAPFSRAHRQSTGPSREASHSRSSRHLPYTSTSRPSASVRRQETGHRLDPFQHLRQSFSSDSRITLGSRPSSQTIGQRFRHPERGGQSAKNLLLKTKYVVPKRDSDKLCLVVNLSRLNKFIEARHFRMLSIPQVRLALLPGALLAFLDLESAYCHAPVHPRFWKFLAVQVDSKLLQFRVMPFCLNIAPQVFSKLTKVVAARLSDLGISTLIFGRLAHPSSIKGTALSRIEDGNQDLQGHGLLLQLSQISARSNSTATLARDVVGHSDSNCKSLGYKPDPSVEETQTSACSSHLHSQVVEESSGFSQFRCRNFPLGRLRFRRFSLEGNQWFPVFPQDNIRPFPSFLLRLIKWWCLPAHLAMSIPWTTPVPSMVVTTDASSTGWGLQSSEGCQAQGLWTPTWPVFHFNDKELIVALMVTDHSPSPSVTDSRCASGELEQLVIHLPVSSTIFKYVEKKVFQTKDFQREDSAGCSLMEIATLVPTTPDMVSISSTP</sequence>
<dbReference type="SUPFAM" id="SSF56672">
    <property type="entry name" value="DNA/RNA polymerases"/>
    <property type="match status" value="1"/>
</dbReference>
<dbReference type="Gene3D" id="3.10.10.10">
    <property type="entry name" value="HIV Type 1 Reverse Transcriptase, subunit A, domain 1"/>
    <property type="match status" value="1"/>
</dbReference>
<feature type="region of interest" description="Disordered" evidence="1">
    <location>
        <begin position="255"/>
        <end position="336"/>
    </location>
</feature>
<feature type="region of interest" description="Disordered" evidence="1">
    <location>
        <begin position="1"/>
        <end position="46"/>
    </location>
</feature>
<keyword evidence="3" id="KW-1185">Reference proteome</keyword>
<accession>A0AAE1FPZ2</accession>
<dbReference type="InterPro" id="IPR043128">
    <property type="entry name" value="Rev_trsase/Diguanyl_cyclase"/>
</dbReference>
<feature type="compositionally biased region" description="Basic and acidic residues" evidence="1">
    <location>
        <begin position="290"/>
        <end position="302"/>
    </location>
</feature>
<feature type="compositionally biased region" description="Low complexity" evidence="1">
    <location>
        <begin position="1"/>
        <end position="16"/>
    </location>
</feature>
<dbReference type="PANTHER" id="PTHR33050">
    <property type="entry name" value="REVERSE TRANSCRIPTASE DOMAIN-CONTAINING PROTEIN"/>
    <property type="match status" value="1"/>
</dbReference>
<gene>
    <name evidence="2" type="ORF">Pcinc_016951</name>
</gene>
<feature type="compositionally biased region" description="Polar residues" evidence="1">
    <location>
        <begin position="304"/>
        <end position="326"/>
    </location>
</feature>
<dbReference type="EMBL" id="JAWQEG010001559">
    <property type="protein sequence ID" value="KAK3878367.1"/>
    <property type="molecule type" value="Genomic_DNA"/>
</dbReference>